<gene>
    <name evidence="7" type="ORF">E1283_36565</name>
</gene>
<dbReference type="PROSITE" id="PS00108">
    <property type="entry name" value="PROTEIN_KINASE_ST"/>
    <property type="match status" value="1"/>
</dbReference>
<dbReference type="InterPro" id="IPR000719">
    <property type="entry name" value="Prot_kinase_dom"/>
</dbReference>
<dbReference type="GO" id="GO:0005524">
    <property type="term" value="F:ATP binding"/>
    <property type="evidence" value="ECO:0007669"/>
    <property type="project" value="UniProtKB-UniRule"/>
</dbReference>
<dbReference type="PANTHER" id="PTHR43289:SF34">
    <property type="entry name" value="SERINE_THREONINE-PROTEIN KINASE YBDM-RELATED"/>
    <property type="match status" value="1"/>
</dbReference>
<dbReference type="PROSITE" id="PS50011">
    <property type="entry name" value="PROTEIN_KINASE_DOM"/>
    <property type="match status" value="1"/>
</dbReference>
<dbReference type="SUPFAM" id="SSF56112">
    <property type="entry name" value="Protein kinase-like (PK-like)"/>
    <property type="match status" value="1"/>
</dbReference>
<dbReference type="CDD" id="cd14014">
    <property type="entry name" value="STKc_PknB_like"/>
    <property type="match status" value="1"/>
</dbReference>
<proteinExistence type="predicted"/>
<dbReference type="InterPro" id="IPR008271">
    <property type="entry name" value="Ser/Thr_kinase_AS"/>
</dbReference>
<comment type="caution">
    <text evidence="7">The sequence shown here is derived from an EMBL/GenBank/DDBJ whole genome shotgun (WGS) entry which is preliminary data.</text>
</comment>
<evidence type="ECO:0000256" key="4">
    <source>
        <dbReference type="ARBA" id="ARBA00022840"/>
    </source>
</evidence>
<evidence type="ECO:0000256" key="1">
    <source>
        <dbReference type="ARBA" id="ARBA00022679"/>
    </source>
</evidence>
<dbReference type="Pfam" id="PF00069">
    <property type="entry name" value="Pkinase"/>
    <property type="match status" value="1"/>
</dbReference>
<evidence type="ECO:0000256" key="3">
    <source>
        <dbReference type="ARBA" id="ARBA00022777"/>
    </source>
</evidence>
<evidence type="ECO:0000256" key="2">
    <source>
        <dbReference type="ARBA" id="ARBA00022741"/>
    </source>
</evidence>
<dbReference type="RefSeq" id="WP_132822437.1">
    <property type="nucleotide sequence ID" value="NZ_SMKI01000874.1"/>
</dbReference>
<dbReference type="EMBL" id="SMKI01000874">
    <property type="protein sequence ID" value="TDC59597.1"/>
    <property type="molecule type" value="Genomic_DNA"/>
</dbReference>
<dbReference type="Proteomes" id="UP000295345">
    <property type="component" value="Unassembled WGS sequence"/>
</dbReference>
<keyword evidence="2 5" id="KW-0547">Nucleotide-binding</keyword>
<organism evidence="7 8">
    <name type="scientific">Streptomyces hainanensis</name>
    <dbReference type="NCBI Taxonomy" id="402648"/>
    <lineage>
        <taxon>Bacteria</taxon>
        <taxon>Bacillati</taxon>
        <taxon>Actinomycetota</taxon>
        <taxon>Actinomycetes</taxon>
        <taxon>Kitasatosporales</taxon>
        <taxon>Streptomycetaceae</taxon>
        <taxon>Streptomyces</taxon>
    </lineage>
</organism>
<evidence type="ECO:0000313" key="7">
    <source>
        <dbReference type="EMBL" id="TDC59597.1"/>
    </source>
</evidence>
<dbReference type="GO" id="GO:0004674">
    <property type="term" value="F:protein serine/threonine kinase activity"/>
    <property type="evidence" value="ECO:0007669"/>
    <property type="project" value="UniProtKB-KW"/>
</dbReference>
<accession>A0A4R4S973</accession>
<dbReference type="PROSITE" id="PS00107">
    <property type="entry name" value="PROTEIN_KINASE_ATP"/>
    <property type="match status" value="1"/>
</dbReference>
<protein>
    <submittedName>
        <fullName evidence="7">Serine/threonine protein kinase</fullName>
    </submittedName>
</protein>
<keyword evidence="8" id="KW-1185">Reference proteome</keyword>
<keyword evidence="3 7" id="KW-0418">Kinase</keyword>
<dbReference type="InterPro" id="IPR011009">
    <property type="entry name" value="Kinase-like_dom_sf"/>
</dbReference>
<evidence type="ECO:0000259" key="6">
    <source>
        <dbReference type="PROSITE" id="PS50011"/>
    </source>
</evidence>
<dbReference type="OrthoDB" id="155383at2"/>
<dbReference type="Gene3D" id="1.10.510.10">
    <property type="entry name" value="Transferase(Phosphotransferase) domain 1"/>
    <property type="match status" value="1"/>
</dbReference>
<keyword evidence="1" id="KW-0808">Transferase</keyword>
<dbReference type="InterPro" id="IPR017441">
    <property type="entry name" value="Protein_kinase_ATP_BS"/>
</dbReference>
<dbReference type="PANTHER" id="PTHR43289">
    <property type="entry name" value="MITOGEN-ACTIVATED PROTEIN KINASE KINASE KINASE 20-RELATED"/>
    <property type="match status" value="1"/>
</dbReference>
<dbReference type="Gene3D" id="3.30.200.20">
    <property type="entry name" value="Phosphorylase Kinase, domain 1"/>
    <property type="match status" value="1"/>
</dbReference>
<name>A0A4R4S973_9ACTN</name>
<feature type="non-terminal residue" evidence="7">
    <location>
        <position position="289"/>
    </location>
</feature>
<dbReference type="AlphaFoldDB" id="A0A4R4S973"/>
<evidence type="ECO:0000256" key="5">
    <source>
        <dbReference type="PROSITE-ProRule" id="PRU10141"/>
    </source>
</evidence>
<sequence>MGRYRVLARLGSGGMGRVFLARSPGGRPVAVKVIRSELAEDREFRQRFAREVAAARRVNSFFTAGVLDADPEGSPPWLATAYVPGLSLDEAVAAHGAWPEVSVRALGAGLAEALEAIHGTGLVHRDLKPSNVLLAQDGPRVIDFGISRAMGATTLTLTGAVVGTPGFISPEQLTDGDTSPVSDVFSLGAVLVYAASGTGPFGRGTPQEINFRAAYEPPRLRDVPPGLRELAGQCLEKDPRLRPDVAWLLAELEEREEESDAAATVAREWLPAPVSHAVRARMETPLPAT</sequence>
<reference evidence="7 8" key="1">
    <citation type="submission" date="2019-03" db="EMBL/GenBank/DDBJ databases">
        <title>Draft genome sequences of novel Actinobacteria.</title>
        <authorList>
            <person name="Sahin N."/>
            <person name="Ay H."/>
            <person name="Saygin H."/>
        </authorList>
    </citation>
    <scope>NUCLEOTIDE SEQUENCE [LARGE SCALE GENOMIC DNA]</scope>
    <source>
        <strain evidence="7 8">DSM 41900</strain>
    </source>
</reference>
<feature type="domain" description="Protein kinase" evidence="6">
    <location>
        <begin position="4"/>
        <end position="270"/>
    </location>
</feature>
<evidence type="ECO:0000313" key="8">
    <source>
        <dbReference type="Proteomes" id="UP000295345"/>
    </source>
</evidence>
<dbReference type="SMART" id="SM00220">
    <property type="entry name" value="S_TKc"/>
    <property type="match status" value="1"/>
</dbReference>
<keyword evidence="7" id="KW-0723">Serine/threonine-protein kinase</keyword>
<feature type="binding site" evidence="5">
    <location>
        <position position="32"/>
    </location>
    <ligand>
        <name>ATP</name>
        <dbReference type="ChEBI" id="CHEBI:30616"/>
    </ligand>
</feature>
<keyword evidence="4 5" id="KW-0067">ATP-binding</keyword>